<keyword evidence="2" id="KW-1185">Reference proteome</keyword>
<sequence>MGLGAECRGAAEYRLGCSRASRVQAIWCRARGSGAGAEQSWCRKQGRAQQSAGDLGAQNAGSAHDLVCRKARARVQQGAGSRAARKGA</sequence>
<accession>A0AAV5KJP2</accession>
<organism evidence="1 2">
    <name type="scientific">Rubroshorea leprosula</name>
    <dbReference type="NCBI Taxonomy" id="152421"/>
    <lineage>
        <taxon>Eukaryota</taxon>
        <taxon>Viridiplantae</taxon>
        <taxon>Streptophyta</taxon>
        <taxon>Embryophyta</taxon>
        <taxon>Tracheophyta</taxon>
        <taxon>Spermatophyta</taxon>
        <taxon>Magnoliopsida</taxon>
        <taxon>eudicotyledons</taxon>
        <taxon>Gunneridae</taxon>
        <taxon>Pentapetalae</taxon>
        <taxon>rosids</taxon>
        <taxon>malvids</taxon>
        <taxon>Malvales</taxon>
        <taxon>Dipterocarpaceae</taxon>
        <taxon>Rubroshorea</taxon>
    </lineage>
</organism>
<evidence type="ECO:0000313" key="1">
    <source>
        <dbReference type="EMBL" id="GKV24743.1"/>
    </source>
</evidence>
<name>A0AAV5KJP2_9ROSI</name>
<comment type="caution">
    <text evidence="1">The sequence shown here is derived from an EMBL/GenBank/DDBJ whole genome shotgun (WGS) entry which is preliminary data.</text>
</comment>
<gene>
    <name evidence="1" type="ORF">SLEP1_g34319</name>
</gene>
<reference evidence="1 2" key="1">
    <citation type="journal article" date="2021" name="Commun. Biol.">
        <title>The genome of Shorea leprosula (Dipterocarpaceae) highlights the ecological relevance of drought in aseasonal tropical rainforests.</title>
        <authorList>
            <person name="Ng K.K.S."/>
            <person name="Kobayashi M.J."/>
            <person name="Fawcett J.A."/>
            <person name="Hatakeyama M."/>
            <person name="Paape T."/>
            <person name="Ng C.H."/>
            <person name="Ang C.C."/>
            <person name="Tnah L.H."/>
            <person name="Lee C.T."/>
            <person name="Nishiyama T."/>
            <person name="Sese J."/>
            <person name="O'Brien M.J."/>
            <person name="Copetti D."/>
            <person name="Mohd Noor M.I."/>
            <person name="Ong R.C."/>
            <person name="Putra M."/>
            <person name="Sireger I.Z."/>
            <person name="Indrioko S."/>
            <person name="Kosugi Y."/>
            <person name="Izuno A."/>
            <person name="Isagi Y."/>
            <person name="Lee S.L."/>
            <person name="Shimizu K.K."/>
        </authorList>
    </citation>
    <scope>NUCLEOTIDE SEQUENCE [LARGE SCALE GENOMIC DNA]</scope>
    <source>
        <strain evidence="1">214</strain>
    </source>
</reference>
<dbReference type="Proteomes" id="UP001054252">
    <property type="component" value="Unassembled WGS sequence"/>
</dbReference>
<protein>
    <submittedName>
        <fullName evidence="1">Uncharacterized protein</fullName>
    </submittedName>
</protein>
<dbReference type="EMBL" id="BPVZ01000066">
    <property type="protein sequence ID" value="GKV24743.1"/>
    <property type="molecule type" value="Genomic_DNA"/>
</dbReference>
<proteinExistence type="predicted"/>
<dbReference type="AlphaFoldDB" id="A0AAV5KJP2"/>
<evidence type="ECO:0000313" key="2">
    <source>
        <dbReference type="Proteomes" id="UP001054252"/>
    </source>
</evidence>